<dbReference type="InterPro" id="IPR014729">
    <property type="entry name" value="Rossmann-like_a/b/a_fold"/>
</dbReference>
<accession>A0AAE3KA41</accession>
<evidence type="ECO:0000313" key="4">
    <source>
        <dbReference type="Proteomes" id="UP001205843"/>
    </source>
</evidence>
<dbReference type="PANTHER" id="PTHR46268">
    <property type="entry name" value="STRESS RESPONSE PROTEIN NHAX"/>
    <property type="match status" value="1"/>
</dbReference>
<dbReference type="InterPro" id="IPR006016">
    <property type="entry name" value="UspA"/>
</dbReference>
<protein>
    <submittedName>
        <fullName evidence="3">Nucleotide-binding universal stress UspA family protein</fullName>
    </submittedName>
</protein>
<feature type="domain" description="UspA" evidence="2">
    <location>
        <begin position="5"/>
        <end position="142"/>
    </location>
</feature>
<name>A0AAE3KA41_9GAMM</name>
<dbReference type="PRINTS" id="PR01438">
    <property type="entry name" value="UNVRSLSTRESS"/>
</dbReference>
<gene>
    <name evidence="3" type="ORF">J2T57_000844</name>
</gene>
<comment type="caution">
    <text evidence="3">The sequence shown here is derived from an EMBL/GenBank/DDBJ whole genome shotgun (WGS) entry which is preliminary data.</text>
</comment>
<dbReference type="SUPFAM" id="SSF52402">
    <property type="entry name" value="Adenine nucleotide alpha hydrolases-like"/>
    <property type="match status" value="1"/>
</dbReference>
<dbReference type="Proteomes" id="UP001205843">
    <property type="component" value="Unassembled WGS sequence"/>
</dbReference>
<dbReference type="RefSeq" id="WP_253474694.1">
    <property type="nucleotide sequence ID" value="NZ_JALJXV010000002.1"/>
</dbReference>
<dbReference type="PANTHER" id="PTHR46268:SF6">
    <property type="entry name" value="UNIVERSAL STRESS PROTEIN UP12"/>
    <property type="match status" value="1"/>
</dbReference>
<sequence length="154" mass="16803">MSHVYRRILMAYDGSQSGREALEQGAAIAQQNAATIDLLAVVHLPSAFGFIEAGYPDELVEEELQRVDGILDEGVSRLKERGLAVAGHRRSGEPVIEISRLATELKADLVVVGHRRRGRLARWWNTSLGVSLLDELDCSLLVAMPGRDGLSDEG</sequence>
<dbReference type="EMBL" id="JALJXV010000002">
    <property type="protein sequence ID" value="MCP1673745.1"/>
    <property type="molecule type" value="Genomic_DNA"/>
</dbReference>
<proteinExistence type="inferred from homology"/>
<dbReference type="AlphaFoldDB" id="A0AAE3KA41"/>
<dbReference type="Gene3D" id="3.40.50.620">
    <property type="entry name" value="HUPs"/>
    <property type="match status" value="1"/>
</dbReference>
<evidence type="ECO:0000259" key="2">
    <source>
        <dbReference type="Pfam" id="PF00582"/>
    </source>
</evidence>
<organism evidence="3 4">
    <name type="scientific">Natronocella acetinitrilica</name>
    <dbReference type="NCBI Taxonomy" id="414046"/>
    <lineage>
        <taxon>Bacteria</taxon>
        <taxon>Pseudomonadati</taxon>
        <taxon>Pseudomonadota</taxon>
        <taxon>Gammaproteobacteria</taxon>
        <taxon>Chromatiales</taxon>
        <taxon>Ectothiorhodospiraceae</taxon>
        <taxon>Natronocella</taxon>
    </lineage>
</organism>
<keyword evidence="4" id="KW-1185">Reference proteome</keyword>
<evidence type="ECO:0000313" key="3">
    <source>
        <dbReference type="EMBL" id="MCP1673745.1"/>
    </source>
</evidence>
<reference evidence="3" key="1">
    <citation type="submission" date="2022-03" db="EMBL/GenBank/DDBJ databases">
        <title>Genomic Encyclopedia of Type Strains, Phase III (KMG-III): the genomes of soil and plant-associated and newly described type strains.</title>
        <authorList>
            <person name="Whitman W."/>
        </authorList>
    </citation>
    <scope>NUCLEOTIDE SEQUENCE</scope>
    <source>
        <strain evidence="3">ANL 6-2</strain>
    </source>
</reference>
<dbReference type="InterPro" id="IPR006015">
    <property type="entry name" value="Universal_stress_UspA"/>
</dbReference>
<evidence type="ECO:0000256" key="1">
    <source>
        <dbReference type="ARBA" id="ARBA00008791"/>
    </source>
</evidence>
<dbReference type="Pfam" id="PF00582">
    <property type="entry name" value="Usp"/>
    <property type="match status" value="1"/>
</dbReference>
<dbReference type="CDD" id="cd00293">
    <property type="entry name" value="USP-like"/>
    <property type="match status" value="1"/>
</dbReference>
<comment type="similarity">
    <text evidence="1">Belongs to the universal stress protein A family.</text>
</comment>